<keyword evidence="11 13" id="KW-0413">Isomerase</keyword>
<evidence type="ECO:0000313" key="15">
    <source>
        <dbReference type="EMBL" id="CCK77461.1"/>
    </source>
</evidence>
<comment type="pathway">
    <text evidence="13 14">Carbohydrate degradation; glycolysis; D-glyceraldehyde 3-phosphate from glycerone phosphate: step 1/1.</text>
</comment>
<dbReference type="PROSITE" id="PS00171">
    <property type="entry name" value="TIM_1"/>
    <property type="match status" value="1"/>
</dbReference>
<dbReference type="Pfam" id="PF00121">
    <property type="entry name" value="TIM"/>
    <property type="match status" value="1"/>
</dbReference>
<keyword evidence="10 13" id="KW-0324">Glycolysis</keyword>
<dbReference type="InterPro" id="IPR000652">
    <property type="entry name" value="Triosephosphate_isomerase"/>
</dbReference>
<organism evidence="15 16">
    <name type="scientific">Oleispira antarctica RB-8</name>
    <dbReference type="NCBI Taxonomy" id="698738"/>
    <lineage>
        <taxon>Bacteria</taxon>
        <taxon>Pseudomonadati</taxon>
        <taxon>Pseudomonadota</taxon>
        <taxon>Gammaproteobacteria</taxon>
        <taxon>Oceanospirillales</taxon>
        <taxon>Oceanospirillaceae</taxon>
        <taxon>Oleispira</taxon>
    </lineage>
</organism>
<dbReference type="GO" id="GO:0006096">
    <property type="term" value="P:glycolytic process"/>
    <property type="evidence" value="ECO:0007669"/>
    <property type="project" value="UniProtKB-UniRule"/>
</dbReference>
<dbReference type="SUPFAM" id="SSF51351">
    <property type="entry name" value="Triosephosphate isomerase (TIM)"/>
    <property type="match status" value="1"/>
</dbReference>
<evidence type="ECO:0000256" key="5">
    <source>
        <dbReference type="ARBA" id="ARBA00011738"/>
    </source>
</evidence>
<evidence type="ECO:0000313" key="16">
    <source>
        <dbReference type="Proteomes" id="UP000032749"/>
    </source>
</evidence>
<dbReference type="GO" id="GO:0004807">
    <property type="term" value="F:triose-phosphate isomerase activity"/>
    <property type="evidence" value="ECO:0007669"/>
    <property type="project" value="UniProtKB-UniRule"/>
</dbReference>
<evidence type="ECO:0000256" key="7">
    <source>
        <dbReference type="ARBA" id="ARBA00019397"/>
    </source>
</evidence>
<feature type="active site" description="Electrophile" evidence="13">
    <location>
        <position position="93"/>
    </location>
</feature>
<feature type="binding site" evidence="13">
    <location>
        <begin position="9"/>
        <end position="11"/>
    </location>
    <ligand>
        <name>substrate</name>
    </ligand>
</feature>
<dbReference type="PATRIC" id="fig|698738.3.peg.3416"/>
<dbReference type="InterPro" id="IPR013785">
    <property type="entry name" value="Aldolase_TIM"/>
</dbReference>
<dbReference type="AlphaFoldDB" id="R4YQL6"/>
<gene>
    <name evidence="13 15" type="primary">tpiA</name>
    <name evidence="15" type="ORF">OLEAN_C32850</name>
</gene>
<comment type="pathway">
    <text evidence="3">Carbohydrate metabolism; erythritol degradation.</text>
</comment>
<dbReference type="InterPro" id="IPR020861">
    <property type="entry name" value="Triosephosphate_isomerase_AS"/>
</dbReference>
<evidence type="ECO:0000256" key="9">
    <source>
        <dbReference type="ARBA" id="ARBA00022490"/>
    </source>
</evidence>
<comment type="subunit">
    <text evidence="5 13 14">Homodimer.</text>
</comment>
<dbReference type="Gene3D" id="3.20.20.70">
    <property type="entry name" value="Aldolase class I"/>
    <property type="match status" value="1"/>
</dbReference>
<evidence type="ECO:0000256" key="12">
    <source>
        <dbReference type="ARBA" id="ARBA00055680"/>
    </source>
</evidence>
<dbReference type="STRING" id="698738.OLEAN_C32850"/>
<keyword evidence="8 13" id="KW-0312">Gluconeogenesis</keyword>
<dbReference type="GO" id="GO:0005829">
    <property type="term" value="C:cytosol"/>
    <property type="evidence" value="ECO:0007669"/>
    <property type="project" value="TreeGrafter"/>
</dbReference>
<protein>
    <recommendedName>
        <fullName evidence="7 13">Triosephosphate isomerase</fullName>
        <shortName evidence="13">TIM</shortName>
        <shortName evidence="13">TPI</shortName>
        <ecNumber evidence="6 13">5.3.1.1</ecNumber>
    </recommendedName>
    <alternativeName>
        <fullName evidence="13">Triose-phosphate isomerase</fullName>
    </alternativeName>
</protein>
<dbReference type="GO" id="GO:0019563">
    <property type="term" value="P:glycerol catabolic process"/>
    <property type="evidence" value="ECO:0007669"/>
    <property type="project" value="TreeGrafter"/>
</dbReference>
<feature type="binding site" evidence="13">
    <location>
        <begin position="231"/>
        <end position="232"/>
    </location>
    <ligand>
        <name>substrate</name>
    </ligand>
</feature>
<dbReference type="EMBL" id="FO203512">
    <property type="protein sequence ID" value="CCK77461.1"/>
    <property type="molecule type" value="Genomic_DNA"/>
</dbReference>
<name>R4YQL6_OLEAN</name>
<dbReference type="InterPro" id="IPR022896">
    <property type="entry name" value="TrioseP_Isoase_bac/euk"/>
</dbReference>
<evidence type="ECO:0000256" key="11">
    <source>
        <dbReference type="ARBA" id="ARBA00023235"/>
    </source>
</evidence>
<evidence type="ECO:0000256" key="6">
    <source>
        <dbReference type="ARBA" id="ARBA00011940"/>
    </source>
</evidence>
<feature type="binding site" evidence="13">
    <location>
        <position position="171"/>
    </location>
    <ligand>
        <name>substrate</name>
    </ligand>
</feature>
<keyword evidence="16" id="KW-1185">Reference proteome</keyword>
<evidence type="ECO:0000256" key="8">
    <source>
        <dbReference type="ARBA" id="ARBA00022432"/>
    </source>
</evidence>
<evidence type="ECO:0000256" key="4">
    <source>
        <dbReference type="ARBA" id="ARBA00007422"/>
    </source>
</evidence>
<reference evidence="15 16" key="1">
    <citation type="journal article" date="2013" name="Nat. Commun.">
        <title>Genome sequence and functional genomic analysis of the oil-degrading bacterium Oleispira antarctica.</title>
        <authorList>
            <person name="Kube M."/>
            <person name="Chernikova T.N."/>
            <person name="Al-Ramahi Y."/>
            <person name="Beloqui A."/>
            <person name="Lopez-Cortez N."/>
            <person name="Guazzaroni M.E."/>
            <person name="Heipieper H.J."/>
            <person name="Klages S."/>
            <person name="Kotsyurbenko O.R."/>
            <person name="Langer I."/>
            <person name="Nechitaylo T.Y."/>
            <person name="Lunsdorf H."/>
            <person name="Fernandez M."/>
            <person name="Juarez S."/>
            <person name="Ciordia S."/>
            <person name="Singer A."/>
            <person name="Kagan O."/>
            <person name="Egorova O."/>
            <person name="Petit P.A."/>
            <person name="Stogios P."/>
            <person name="Kim Y."/>
            <person name="Tchigvintsev A."/>
            <person name="Flick R."/>
            <person name="Denaro R."/>
            <person name="Genovese M."/>
            <person name="Albar J.P."/>
            <person name="Reva O.N."/>
            <person name="Martinez-Gomariz M."/>
            <person name="Tran H."/>
            <person name="Ferrer M."/>
            <person name="Savchenko A."/>
            <person name="Yakunin A.F."/>
            <person name="Yakimov M.M."/>
            <person name="Golyshina O.V."/>
            <person name="Reinhardt R."/>
            <person name="Golyshin P.N."/>
        </authorList>
    </citation>
    <scope>NUCLEOTIDE SEQUENCE [LARGE SCALE GENOMIC DNA]</scope>
</reference>
<dbReference type="GO" id="GO:0006094">
    <property type="term" value="P:gluconeogenesis"/>
    <property type="evidence" value="ECO:0007669"/>
    <property type="project" value="UniProtKB-UniRule"/>
</dbReference>
<dbReference type="NCBIfam" id="TIGR00419">
    <property type="entry name" value="tim"/>
    <property type="match status" value="1"/>
</dbReference>
<comment type="subcellular location">
    <subcellularLocation>
        <location evidence="13 14">Cytoplasm</location>
    </subcellularLocation>
</comment>
<comment type="function">
    <text evidence="12 13">Involved in the gluconeogenesis. Catalyzes stereospecifically the conversion of dihydroxyacetone phosphate (DHAP) to D-glyceraldehyde-3-phosphate (G3P).</text>
</comment>
<dbReference type="InterPro" id="IPR035990">
    <property type="entry name" value="TIM_sf"/>
</dbReference>
<dbReference type="PANTHER" id="PTHR21139">
    <property type="entry name" value="TRIOSEPHOSPHATE ISOMERASE"/>
    <property type="match status" value="1"/>
</dbReference>
<evidence type="ECO:0000256" key="14">
    <source>
        <dbReference type="RuleBase" id="RU363013"/>
    </source>
</evidence>
<evidence type="ECO:0000256" key="10">
    <source>
        <dbReference type="ARBA" id="ARBA00023152"/>
    </source>
</evidence>
<dbReference type="EC" id="5.3.1.1" evidence="6 13"/>
<dbReference type="GO" id="GO:0046166">
    <property type="term" value="P:glyceraldehyde-3-phosphate biosynthetic process"/>
    <property type="evidence" value="ECO:0007669"/>
    <property type="project" value="TreeGrafter"/>
</dbReference>
<sequence>MRRLLVAGNWKMNASKVMLNELLASIVENAPQQTDVVVFPPAPYLMAASDKLQGSAVKLGGQNINPNDSGAYTGEISASMMIDCGCEAVLVGHSERRTLYAETDADVLAKTEAALNAGLIPYVCIGETLAEREANQTEAVIEQQINAVLNGLNVQQLAKCVFAYEPVWAIGTGKTASPEQAQQVHAFIRGLLAAKDEKLALNSHVLYGGSVKADNAKELFAQQDIDGGLVGGASLKAEEFLGICNPA</sequence>
<accession>R4YQL6</accession>
<comment type="catalytic activity">
    <reaction evidence="1 13 14">
        <text>D-glyceraldehyde 3-phosphate = dihydroxyacetone phosphate</text>
        <dbReference type="Rhea" id="RHEA:18585"/>
        <dbReference type="ChEBI" id="CHEBI:57642"/>
        <dbReference type="ChEBI" id="CHEBI:59776"/>
        <dbReference type="EC" id="5.3.1.1"/>
    </reaction>
</comment>
<dbReference type="CDD" id="cd00311">
    <property type="entry name" value="TIM"/>
    <property type="match status" value="1"/>
</dbReference>
<dbReference type="PROSITE" id="PS51440">
    <property type="entry name" value="TIM_2"/>
    <property type="match status" value="1"/>
</dbReference>
<dbReference type="HAMAP" id="MF_00147_B">
    <property type="entry name" value="TIM_B"/>
    <property type="match status" value="1"/>
</dbReference>
<evidence type="ECO:0000256" key="13">
    <source>
        <dbReference type="HAMAP-Rule" id="MF_00147"/>
    </source>
</evidence>
<feature type="binding site" evidence="13">
    <location>
        <position position="210"/>
    </location>
    <ligand>
        <name>substrate</name>
    </ligand>
</feature>
<dbReference type="Proteomes" id="UP000032749">
    <property type="component" value="Chromosome"/>
</dbReference>
<evidence type="ECO:0000256" key="2">
    <source>
        <dbReference type="ARBA" id="ARBA00004742"/>
    </source>
</evidence>
<dbReference type="KEGG" id="oai:OLEAN_C32850"/>
<dbReference type="PANTHER" id="PTHR21139:SF42">
    <property type="entry name" value="TRIOSEPHOSPHATE ISOMERASE"/>
    <property type="match status" value="1"/>
</dbReference>
<proteinExistence type="inferred from homology"/>
<keyword evidence="9 13" id="KW-0963">Cytoplasm</keyword>
<dbReference type="HOGENOM" id="CLU_024251_2_3_6"/>
<dbReference type="UniPathway" id="UPA00109">
    <property type="reaction ID" value="UER00189"/>
</dbReference>
<dbReference type="UniPathway" id="UPA00138"/>
<dbReference type="OrthoDB" id="9809429at2"/>
<feature type="active site" description="Proton acceptor" evidence="13">
    <location>
        <position position="165"/>
    </location>
</feature>
<evidence type="ECO:0000256" key="3">
    <source>
        <dbReference type="ARBA" id="ARBA00004939"/>
    </source>
</evidence>
<comment type="similarity">
    <text evidence="4 13 14">Belongs to the triosephosphate isomerase family.</text>
</comment>
<dbReference type="FunFam" id="3.20.20.70:FF:000020">
    <property type="entry name" value="Triosephosphate isomerase"/>
    <property type="match status" value="1"/>
</dbReference>
<evidence type="ECO:0000256" key="1">
    <source>
        <dbReference type="ARBA" id="ARBA00000474"/>
    </source>
</evidence>
<comment type="pathway">
    <text evidence="2 13 14">Carbohydrate biosynthesis; gluconeogenesis.</text>
</comment>